<sequence>MNTVRTIVAISVIFAASVANAAEMTHHNAALAHEMMNNGQSPAHQQMAQGHLAQVGDNLASPQQPRSFSQMNEHEQAAVFHESLNNGQAFAHQAEAKAHRQQIPAL</sequence>
<protein>
    <submittedName>
        <fullName evidence="2">SilE</fullName>
    </submittedName>
</protein>
<feature type="signal peptide" evidence="1">
    <location>
        <begin position="1"/>
        <end position="21"/>
    </location>
</feature>
<keyword evidence="1" id="KW-0732">Signal</keyword>
<evidence type="ECO:0000256" key="1">
    <source>
        <dbReference type="SAM" id="SignalP"/>
    </source>
</evidence>
<reference evidence="2 3" key="1">
    <citation type="submission" date="2018-08" db="EMBL/GenBank/DDBJ databases">
        <authorList>
            <consortium name="Pathogen Informatics"/>
        </authorList>
    </citation>
    <scope>NUCLEOTIDE SEQUENCE [LARGE SCALE GENOMIC DNA]</scope>
    <source>
        <strain evidence="2 3">EuSCAPE_IT371</strain>
    </source>
</reference>
<dbReference type="KEGG" id="kqv:B8P98_24435"/>
<name>A0A8B4TXH6_9ENTR</name>
<proteinExistence type="predicted"/>
<feature type="chain" id="PRO_5032304532" evidence="1">
    <location>
        <begin position="22"/>
        <end position="106"/>
    </location>
</feature>
<dbReference type="AlphaFoldDB" id="A0A8B4TXH6"/>
<accession>A0A8B4TXH6</accession>
<evidence type="ECO:0000313" key="3">
    <source>
        <dbReference type="Proteomes" id="UP000257712"/>
    </source>
</evidence>
<organism evidence="2 3">
    <name type="scientific">Klebsiella quasivariicola</name>
    <dbReference type="NCBI Taxonomy" id="2026240"/>
    <lineage>
        <taxon>Bacteria</taxon>
        <taxon>Pseudomonadati</taxon>
        <taxon>Pseudomonadota</taxon>
        <taxon>Gammaproteobacteria</taxon>
        <taxon>Enterobacterales</taxon>
        <taxon>Enterobacteriaceae</taxon>
        <taxon>Klebsiella/Raoultella group</taxon>
        <taxon>Klebsiella</taxon>
        <taxon>Klebsiella pneumoniae complex</taxon>
    </lineage>
</organism>
<evidence type="ECO:0000313" key="2">
    <source>
        <dbReference type="EMBL" id="SXD97548.1"/>
    </source>
</evidence>
<dbReference type="Proteomes" id="UP000257712">
    <property type="component" value="Unassembled WGS sequence"/>
</dbReference>
<gene>
    <name evidence="2" type="primary">silE_1</name>
    <name evidence="2" type="ORF">SAMEA3538780_03512</name>
</gene>
<comment type="caution">
    <text evidence="2">The sequence shown here is derived from an EMBL/GenBank/DDBJ whole genome shotgun (WGS) entry which is preliminary data.</text>
</comment>
<dbReference type="RefSeq" id="WP_095033501.1">
    <property type="nucleotide sequence ID" value="NZ_CAESAZ010000018.1"/>
</dbReference>
<dbReference type="EMBL" id="UJZG01000011">
    <property type="protein sequence ID" value="SXD97548.1"/>
    <property type="molecule type" value="Genomic_DNA"/>
</dbReference>